<dbReference type="KEGG" id="taa:NMY3_03281"/>
<dbReference type="RefSeq" id="WP_196816530.1">
    <property type="nucleotide sequence ID" value="NZ_CP012850.1"/>
</dbReference>
<proteinExistence type="predicted"/>
<accession>A0A654M487</accession>
<sequence length="115" mass="12044">MTLPKGYKPSAQTGSGSSNSGSSNSGGGSSGSSGASRDEIERMIGRRVENMRGIIVLGFILCWVATAGGVYVGVTVYPWAYPLPSGLYALSVLTVIEVLGMIWMLKIAGEKPVRM</sequence>
<dbReference type="AlphaFoldDB" id="A0A654M487"/>
<feature type="compositionally biased region" description="Low complexity" evidence="1">
    <location>
        <begin position="14"/>
        <end position="23"/>
    </location>
</feature>
<dbReference type="EMBL" id="CP012850">
    <property type="protein sequence ID" value="ALI37466.1"/>
    <property type="molecule type" value="Genomic_DNA"/>
</dbReference>
<gene>
    <name evidence="3" type="ORF">NMY3_03281</name>
</gene>
<dbReference type="OrthoDB" id="2187at2157"/>
<evidence type="ECO:0000256" key="2">
    <source>
        <dbReference type="SAM" id="Phobius"/>
    </source>
</evidence>
<evidence type="ECO:0000313" key="4">
    <source>
        <dbReference type="Proteomes" id="UP000058925"/>
    </source>
</evidence>
<dbReference type="Proteomes" id="UP000058925">
    <property type="component" value="Chromosome"/>
</dbReference>
<evidence type="ECO:0000256" key="1">
    <source>
        <dbReference type="SAM" id="MobiDB-lite"/>
    </source>
</evidence>
<reference evidence="4" key="1">
    <citation type="submission" date="2015-10" db="EMBL/GenBank/DDBJ databases">
        <title>Niche specialization of a soil ammonia-oxidizing archaeon, Candidatus Nitrosocosmicus oleophilus.</title>
        <authorList>
            <person name="Jung M.-Y."/>
            <person name="Rhee S.-K."/>
        </authorList>
    </citation>
    <scope>NUCLEOTIDE SEQUENCE [LARGE SCALE GENOMIC DNA]</scope>
    <source>
        <strain evidence="4">MY3</strain>
    </source>
</reference>
<organism evidence="3 4">
    <name type="scientific">Candidatus Nitrosocosmicus oleophilus</name>
    <dbReference type="NCBI Taxonomy" id="1353260"/>
    <lineage>
        <taxon>Archaea</taxon>
        <taxon>Nitrososphaerota</taxon>
        <taxon>Nitrososphaeria</taxon>
        <taxon>Nitrososphaerales</taxon>
        <taxon>Nitrososphaeraceae</taxon>
        <taxon>Candidatus Nitrosocosmicus</taxon>
    </lineage>
</organism>
<evidence type="ECO:0000313" key="3">
    <source>
        <dbReference type="EMBL" id="ALI37466.1"/>
    </source>
</evidence>
<keyword evidence="2" id="KW-0812">Transmembrane</keyword>
<name>A0A654M487_9ARCH</name>
<feature type="transmembrane region" description="Helical" evidence="2">
    <location>
        <begin position="53"/>
        <end position="80"/>
    </location>
</feature>
<keyword evidence="2" id="KW-0472">Membrane</keyword>
<protein>
    <submittedName>
        <fullName evidence="3">Uncharacterized protein</fullName>
    </submittedName>
</protein>
<keyword evidence="2" id="KW-1133">Transmembrane helix</keyword>
<feature type="region of interest" description="Disordered" evidence="1">
    <location>
        <begin position="1"/>
        <end position="38"/>
    </location>
</feature>
<dbReference type="GeneID" id="60423131"/>
<keyword evidence="4" id="KW-1185">Reference proteome</keyword>
<feature type="transmembrane region" description="Helical" evidence="2">
    <location>
        <begin position="86"/>
        <end position="105"/>
    </location>
</feature>